<dbReference type="Pfam" id="PF01895">
    <property type="entry name" value="PhoU"/>
    <property type="match status" value="2"/>
</dbReference>
<dbReference type="SUPFAM" id="SSF109755">
    <property type="entry name" value="PhoU-like"/>
    <property type="match status" value="1"/>
</dbReference>
<keyword evidence="5 6" id="KW-0592">Phosphate transport</keyword>
<evidence type="ECO:0000256" key="4">
    <source>
        <dbReference type="ARBA" id="ARBA00022490"/>
    </source>
</evidence>
<feature type="domain" description="PhoU" evidence="7">
    <location>
        <begin position="128"/>
        <end position="212"/>
    </location>
</feature>
<dbReference type="PIRSF" id="PIRSF003107">
    <property type="entry name" value="PhoU"/>
    <property type="match status" value="1"/>
</dbReference>
<dbReference type="InterPro" id="IPR038078">
    <property type="entry name" value="PhoU-like_sf"/>
</dbReference>
<dbReference type="InterPro" id="IPR028366">
    <property type="entry name" value="PhoU"/>
</dbReference>
<keyword evidence="3 6" id="KW-0813">Transport</keyword>
<dbReference type="PANTHER" id="PTHR42930">
    <property type="entry name" value="PHOSPHATE-SPECIFIC TRANSPORT SYSTEM ACCESSORY PROTEIN PHOU"/>
    <property type="match status" value="1"/>
</dbReference>
<dbReference type="GO" id="GO:0006817">
    <property type="term" value="P:phosphate ion transport"/>
    <property type="evidence" value="ECO:0007669"/>
    <property type="project" value="UniProtKB-KW"/>
</dbReference>
<proteinExistence type="inferred from homology"/>
<dbReference type="Gene3D" id="1.20.58.220">
    <property type="entry name" value="Phosphate transport system protein phou homolog 2, domain 2"/>
    <property type="match status" value="2"/>
</dbReference>
<comment type="function">
    <text evidence="6">Plays a role in the regulation of phosphate uptake.</text>
</comment>
<sequence>MDNNNLKKHISGQFNSELEGVLNQVLVMGGLVEQQLTDAITAIHKQDLDMARQIVANDHKVNGLEVQIDEDCTRIIAKRQPAASDLRLVLAIIKTITDLERIGDVAKRIGMMLLDNADKKQPPLVSMENMGRRTVKMLHESLDAFARMDVEAAIEVHKEDDKVDREYESIIRELMTFMMEDPRSIPHVLNVLWCARSLERVGDRVQHICEYIIYFVKGKDVRHTSDKDIHSMLDTDR</sequence>
<dbReference type="GO" id="GO:0030643">
    <property type="term" value="P:intracellular phosphate ion homeostasis"/>
    <property type="evidence" value="ECO:0007669"/>
    <property type="project" value="InterPro"/>
</dbReference>
<dbReference type="GO" id="GO:0005737">
    <property type="term" value="C:cytoplasm"/>
    <property type="evidence" value="ECO:0007669"/>
    <property type="project" value="UniProtKB-SubCell"/>
</dbReference>
<dbReference type="RefSeq" id="WP_071471913.1">
    <property type="nucleotide sequence ID" value="NZ_MDKE01000010.1"/>
</dbReference>
<comment type="similarity">
    <text evidence="2 6">Belongs to the PhoU family.</text>
</comment>
<dbReference type="GO" id="GO:0045936">
    <property type="term" value="P:negative regulation of phosphate metabolic process"/>
    <property type="evidence" value="ECO:0007669"/>
    <property type="project" value="InterPro"/>
</dbReference>
<dbReference type="NCBIfam" id="NF008332">
    <property type="entry name" value="PRK11115.1"/>
    <property type="match status" value="1"/>
</dbReference>
<protein>
    <recommendedName>
        <fullName evidence="6">Phosphate-specific transport system accessory protein PhoU</fullName>
    </recommendedName>
</protein>
<dbReference type="InterPro" id="IPR026022">
    <property type="entry name" value="PhoU_dom"/>
</dbReference>
<dbReference type="EMBL" id="MDKE01000010">
    <property type="protein sequence ID" value="OIN12506.1"/>
    <property type="molecule type" value="Genomic_DNA"/>
</dbReference>
<evidence type="ECO:0000313" key="8">
    <source>
        <dbReference type="EMBL" id="OIN12506.1"/>
    </source>
</evidence>
<feature type="domain" description="PhoU" evidence="7">
    <location>
        <begin position="27"/>
        <end position="110"/>
    </location>
</feature>
<dbReference type="STRING" id="1414654.BFR47_11830"/>
<dbReference type="NCBIfam" id="TIGR02135">
    <property type="entry name" value="phoU_full"/>
    <property type="match status" value="1"/>
</dbReference>
<evidence type="ECO:0000313" key="9">
    <source>
        <dbReference type="Proteomes" id="UP000243073"/>
    </source>
</evidence>
<evidence type="ECO:0000256" key="5">
    <source>
        <dbReference type="ARBA" id="ARBA00022592"/>
    </source>
</evidence>
<dbReference type="FunFam" id="1.20.58.220:FF:000001">
    <property type="entry name" value="Phosphate-specific transport system accessory protein PhoU"/>
    <property type="match status" value="1"/>
</dbReference>
<dbReference type="OrthoDB" id="9814256at2"/>
<dbReference type="FunFam" id="1.20.58.220:FF:000002">
    <property type="entry name" value="Phosphate-specific transport system accessory protein PhoU"/>
    <property type="match status" value="1"/>
</dbReference>
<dbReference type="AlphaFoldDB" id="A0A1J4QHS3"/>
<accession>A0A1J4QHS3</accession>
<gene>
    <name evidence="8" type="ORF">BFR47_11830</name>
</gene>
<evidence type="ECO:0000256" key="3">
    <source>
        <dbReference type="ARBA" id="ARBA00022448"/>
    </source>
</evidence>
<comment type="subunit">
    <text evidence="6">Homodimer.</text>
</comment>
<evidence type="ECO:0000256" key="6">
    <source>
        <dbReference type="PIRNR" id="PIRNR003107"/>
    </source>
</evidence>
<evidence type="ECO:0000256" key="1">
    <source>
        <dbReference type="ARBA" id="ARBA00004496"/>
    </source>
</evidence>
<evidence type="ECO:0000256" key="2">
    <source>
        <dbReference type="ARBA" id="ARBA00008107"/>
    </source>
</evidence>
<comment type="subcellular location">
    <subcellularLocation>
        <location evidence="1 6">Cytoplasm</location>
    </subcellularLocation>
</comment>
<keyword evidence="4 6" id="KW-0963">Cytoplasm</keyword>
<organism evidence="8 9">
    <name type="scientific">Oceanisphaera psychrotolerans</name>
    <dbReference type="NCBI Taxonomy" id="1414654"/>
    <lineage>
        <taxon>Bacteria</taxon>
        <taxon>Pseudomonadati</taxon>
        <taxon>Pseudomonadota</taxon>
        <taxon>Gammaproteobacteria</taxon>
        <taxon>Aeromonadales</taxon>
        <taxon>Aeromonadaceae</taxon>
        <taxon>Oceanisphaera</taxon>
    </lineage>
</organism>
<keyword evidence="9" id="KW-1185">Reference proteome</keyword>
<dbReference type="PANTHER" id="PTHR42930:SF3">
    <property type="entry name" value="PHOSPHATE-SPECIFIC TRANSPORT SYSTEM ACCESSORY PROTEIN PHOU"/>
    <property type="match status" value="1"/>
</dbReference>
<name>A0A1J4QHS3_9GAMM</name>
<evidence type="ECO:0000259" key="7">
    <source>
        <dbReference type="Pfam" id="PF01895"/>
    </source>
</evidence>
<comment type="caution">
    <text evidence="8">The sequence shown here is derived from an EMBL/GenBank/DDBJ whole genome shotgun (WGS) entry which is preliminary data.</text>
</comment>
<dbReference type="Proteomes" id="UP000243073">
    <property type="component" value="Unassembled WGS sequence"/>
</dbReference>
<reference evidence="8 9" key="1">
    <citation type="submission" date="2016-07" db="EMBL/GenBank/DDBJ databases">
        <title>Draft Genome Sequence of Oceanisphaera psychrotolerans, isolated from coastal sediment samples.</title>
        <authorList>
            <person name="Zhuo S."/>
            <person name="Ruan Z."/>
        </authorList>
    </citation>
    <scope>NUCLEOTIDE SEQUENCE [LARGE SCALE GENOMIC DNA]</scope>
    <source>
        <strain evidence="8 9">LAM-WHM-ZC</strain>
    </source>
</reference>